<sequence>MTEHPTPYHGHRRSSPQSVSSSTHPTIHTIATTIITIVPKTLHHHHYCICRGHTTVNITTYPRSLDRRATRRSLYRRTTCAEPSSSPRAAPSCQFRSGPPPSARELEP</sequence>
<dbReference type="Proteomes" id="UP001140949">
    <property type="component" value="Unassembled WGS sequence"/>
</dbReference>
<organism evidence="2 3">
    <name type="scientific">Iris pallida</name>
    <name type="common">Sweet iris</name>
    <dbReference type="NCBI Taxonomy" id="29817"/>
    <lineage>
        <taxon>Eukaryota</taxon>
        <taxon>Viridiplantae</taxon>
        <taxon>Streptophyta</taxon>
        <taxon>Embryophyta</taxon>
        <taxon>Tracheophyta</taxon>
        <taxon>Spermatophyta</taxon>
        <taxon>Magnoliopsida</taxon>
        <taxon>Liliopsida</taxon>
        <taxon>Asparagales</taxon>
        <taxon>Iridaceae</taxon>
        <taxon>Iridoideae</taxon>
        <taxon>Irideae</taxon>
        <taxon>Iris</taxon>
    </lineage>
</organism>
<keyword evidence="2" id="KW-0418">Kinase</keyword>
<dbReference type="AlphaFoldDB" id="A0AAX6I4M8"/>
<keyword evidence="2" id="KW-0808">Transferase</keyword>
<feature type="compositionally biased region" description="Low complexity" evidence="1">
    <location>
        <begin position="76"/>
        <end position="92"/>
    </location>
</feature>
<feature type="region of interest" description="Disordered" evidence="1">
    <location>
        <begin position="1"/>
        <end position="25"/>
    </location>
</feature>
<reference evidence="2" key="2">
    <citation type="submission" date="2023-04" db="EMBL/GenBank/DDBJ databases">
        <authorList>
            <person name="Bruccoleri R.E."/>
            <person name="Oakeley E.J."/>
            <person name="Faust A.-M."/>
            <person name="Dessus-Babus S."/>
            <person name="Altorfer M."/>
            <person name="Burckhardt D."/>
            <person name="Oertli M."/>
            <person name="Naumann U."/>
            <person name="Petersen F."/>
            <person name="Wong J."/>
        </authorList>
    </citation>
    <scope>NUCLEOTIDE SEQUENCE</scope>
    <source>
        <strain evidence="2">GSM-AAB239-AS_SAM_17_03QT</strain>
        <tissue evidence="2">Leaf</tissue>
    </source>
</reference>
<evidence type="ECO:0000256" key="1">
    <source>
        <dbReference type="SAM" id="MobiDB-lite"/>
    </source>
</evidence>
<reference evidence="2" key="1">
    <citation type="journal article" date="2023" name="GigaByte">
        <title>Genome assembly of the bearded iris, Iris pallida Lam.</title>
        <authorList>
            <person name="Bruccoleri R.E."/>
            <person name="Oakeley E.J."/>
            <person name="Faust A.M.E."/>
            <person name="Altorfer M."/>
            <person name="Dessus-Babus S."/>
            <person name="Burckhardt D."/>
            <person name="Oertli M."/>
            <person name="Naumann U."/>
            <person name="Petersen F."/>
            <person name="Wong J."/>
        </authorList>
    </citation>
    <scope>NUCLEOTIDE SEQUENCE</scope>
    <source>
        <strain evidence="2">GSM-AAB239-AS_SAM_17_03QT</strain>
    </source>
</reference>
<comment type="caution">
    <text evidence="2">The sequence shown here is derived from an EMBL/GenBank/DDBJ whole genome shotgun (WGS) entry which is preliminary data.</text>
</comment>
<evidence type="ECO:0000313" key="3">
    <source>
        <dbReference type="Proteomes" id="UP001140949"/>
    </source>
</evidence>
<dbReference type="GO" id="GO:0016301">
    <property type="term" value="F:kinase activity"/>
    <property type="evidence" value="ECO:0007669"/>
    <property type="project" value="UniProtKB-KW"/>
</dbReference>
<feature type="compositionally biased region" description="Low complexity" evidence="1">
    <location>
        <begin position="15"/>
        <end position="25"/>
    </location>
</feature>
<keyword evidence="2" id="KW-0675">Receptor</keyword>
<accession>A0AAX6I4M8</accession>
<protein>
    <submittedName>
        <fullName evidence="2">Proline-rich receptor-like protein kinase PERK9</fullName>
    </submittedName>
</protein>
<evidence type="ECO:0000313" key="2">
    <source>
        <dbReference type="EMBL" id="KAJ6847734.1"/>
    </source>
</evidence>
<gene>
    <name evidence="2" type="ORF">M6B38_276520</name>
</gene>
<dbReference type="EMBL" id="JANAVB010004998">
    <property type="protein sequence ID" value="KAJ6847734.1"/>
    <property type="molecule type" value="Genomic_DNA"/>
</dbReference>
<name>A0AAX6I4M8_IRIPA</name>
<keyword evidence="3" id="KW-1185">Reference proteome</keyword>
<feature type="region of interest" description="Disordered" evidence="1">
    <location>
        <begin position="69"/>
        <end position="108"/>
    </location>
</feature>
<proteinExistence type="predicted"/>